<evidence type="ECO:0000313" key="2">
    <source>
        <dbReference type="Proteomes" id="UP001596001"/>
    </source>
</evidence>
<keyword evidence="2" id="KW-1185">Reference proteome</keyword>
<accession>A0ABV9QBY9</accession>
<dbReference type="Proteomes" id="UP001596001">
    <property type="component" value="Unassembled WGS sequence"/>
</dbReference>
<proteinExistence type="predicted"/>
<comment type="caution">
    <text evidence="1">The sequence shown here is derived from an EMBL/GenBank/DDBJ whole genome shotgun (WGS) entry which is preliminary data.</text>
</comment>
<dbReference type="EMBL" id="JBHSHJ010000003">
    <property type="protein sequence ID" value="MFC4788399.1"/>
    <property type="molecule type" value="Genomic_DNA"/>
</dbReference>
<organism evidence="1 2">
    <name type="scientific">Giesbergeria sinuosa</name>
    <dbReference type="NCBI Taxonomy" id="80883"/>
    <lineage>
        <taxon>Bacteria</taxon>
        <taxon>Pseudomonadati</taxon>
        <taxon>Pseudomonadota</taxon>
        <taxon>Betaproteobacteria</taxon>
        <taxon>Burkholderiales</taxon>
        <taxon>Comamonadaceae</taxon>
        <taxon>Giesbergeria</taxon>
    </lineage>
</organism>
<reference evidence="2" key="1">
    <citation type="journal article" date="2019" name="Int. J. Syst. Evol. Microbiol.">
        <title>The Global Catalogue of Microorganisms (GCM) 10K type strain sequencing project: providing services to taxonomists for standard genome sequencing and annotation.</title>
        <authorList>
            <consortium name="The Broad Institute Genomics Platform"/>
            <consortium name="The Broad Institute Genome Sequencing Center for Infectious Disease"/>
            <person name="Wu L."/>
            <person name="Ma J."/>
        </authorList>
    </citation>
    <scope>NUCLEOTIDE SEQUENCE [LARGE SCALE GENOMIC DNA]</scope>
    <source>
        <strain evidence="2">CCUG 49452</strain>
    </source>
</reference>
<name>A0ABV9QBY9_9BURK</name>
<evidence type="ECO:0000313" key="1">
    <source>
        <dbReference type="EMBL" id="MFC4788399.1"/>
    </source>
</evidence>
<protein>
    <submittedName>
        <fullName evidence="1">Uncharacterized protein</fullName>
    </submittedName>
</protein>
<dbReference type="RefSeq" id="WP_382430790.1">
    <property type="nucleotide sequence ID" value="NZ_JBHSHJ010000003.1"/>
</dbReference>
<gene>
    <name evidence="1" type="ORF">ACFO6X_05300</name>
</gene>
<sequence length="420" mass="46961">MTSEVLILNKRAVVLGADSAVTTSGGDHPRYSKSANKIFELSRGGNVAATIFGSATIDLLPWEIALKLFRTQLGNTSFSRLDEYSTALLKFLSGNNKLFPAELRTSWIESQFDEAVKVALNEMSRRIFDTDVPLQERRNCWAKEVERLKALIKDRGVCQALTQKPLDEILDRYALTPWVSRVTEQLFQAGLDAVNAHELAALGHEIRYCYPELVLGSTGLVIAGFGEDQIFPAYEHFAVYGHIGEELAYKKVTSFEVTHTSTAMIQPLAQASMINMFTEGFSASLEKIIQEQGNTAFLAIFEELKKNGVDIPKELVQSITQRCQTDFMGAWKSKNWQQNFHPLLGVLQSLSVQEMAHLAESLLSLESLKERVTSSSESVGGPIDVAAITKSEGLVWIRRKHYFDANLNMRYAARLEHSFE</sequence>